<evidence type="ECO:0000313" key="2">
    <source>
        <dbReference type="EMBL" id="RBB33554.1"/>
    </source>
</evidence>
<proteinExistence type="predicted"/>
<evidence type="ECO:0000313" key="3">
    <source>
        <dbReference type="Proteomes" id="UP000252458"/>
    </source>
</evidence>
<protein>
    <recommendedName>
        <fullName evidence="4">J domain-containing protein</fullName>
    </recommendedName>
</protein>
<feature type="region of interest" description="Disordered" evidence="1">
    <location>
        <begin position="100"/>
        <end position="123"/>
    </location>
</feature>
<sequence length="143" mass="16429">MSADTWLELSEKTLTEEFDNISQSLTKFKFLRVDSPEDLLALRKFLFSSMEAGFFKSGKHMKAFMLLNYDPKFNNELGISRKCFVDKDSAKSWMGKMQKEFHPDASIDRQKEKASQEGSAQDYSLDEVSQAINVLYKKMTGKA</sequence>
<gene>
    <name evidence="2" type="ORF">DPV79_34395</name>
</gene>
<dbReference type="RefSeq" id="WP_113047501.1">
    <property type="nucleotide sequence ID" value="NZ_QMFZ01000043.1"/>
</dbReference>
<feature type="compositionally biased region" description="Basic and acidic residues" evidence="1">
    <location>
        <begin position="100"/>
        <end position="115"/>
    </location>
</feature>
<organism evidence="2 3">
    <name type="scientific">Burkholderia reimsis</name>
    <dbReference type="NCBI Taxonomy" id="2234132"/>
    <lineage>
        <taxon>Bacteria</taxon>
        <taxon>Pseudomonadati</taxon>
        <taxon>Pseudomonadota</taxon>
        <taxon>Betaproteobacteria</taxon>
        <taxon>Burkholderiales</taxon>
        <taxon>Burkholderiaceae</taxon>
        <taxon>Burkholderia</taxon>
    </lineage>
</organism>
<reference evidence="2 3" key="1">
    <citation type="submission" date="2018-06" db="EMBL/GenBank/DDBJ databases">
        <title>Draft genome sequence of Burkholderia reimsis strain BE51 isolated from a French agricultural soil.</title>
        <authorList>
            <person name="Esmaeel Q."/>
        </authorList>
    </citation>
    <scope>NUCLEOTIDE SEQUENCE [LARGE SCALE GENOMIC DNA]</scope>
    <source>
        <strain evidence="2 3">BE51</strain>
    </source>
</reference>
<dbReference type="AlphaFoldDB" id="A0A365QJZ9"/>
<name>A0A365QJZ9_9BURK</name>
<comment type="caution">
    <text evidence="2">The sequence shown here is derived from an EMBL/GenBank/DDBJ whole genome shotgun (WGS) entry which is preliminary data.</text>
</comment>
<dbReference type="Proteomes" id="UP000252458">
    <property type="component" value="Unassembled WGS sequence"/>
</dbReference>
<accession>A0A365QJZ9</accession>
<evidence type="ECO:0000256" key="1">
    <source>
        <dbReference type="SAM" id="MobiDB-lite"/>
    </source>
</evidence>
<dbReference type="EMBL" id="QMFZ01000043">
    <property type="protein sequence ID" value="RBB33554.1"/>
    <property type="molecule type" value="Genomic_DNA"/>
</dbReference>
<evidence type="ECO:0008006" key="4">
    <source>
        <dbReference type="Google" id="ProtNLM"/>
    </source>
</evidence>
<keyword evidence="3" id="KW-1185">Reference proteome</keyword>